<accession>A0A2I0R4W3</accession>
<dbReference type="OrthoDB" id="9807209at2"/>
<sequence>MHSSKTYKKLVVITSRFPFPLEKGDKLRAYHQIKELAHHFEIHLISTSEINVGEKWKSQLKPYCKTITVYPINGFQKITGLLRQLLSKKPFQVGYFYHLSIQQKINKQLRRIQPDHIYCQLIRSAEYVKNYHDCPKTIDYMDAFSKGMERRANTANWIYKLIFQSEHKRLTNYENSIFEYFEHHTIISKQDKNYIFHTLKEQIHIVPNGVDESFLVSPSPSKQEFDLVFTGNMSYPPNITAVQFIVEEVLPLLPKNIKLKIAGASPSSEVLKLASDQVHITGFVEDIRTAYQSAKIFIAPMFLGTGLQNKLLEAMALGIPCITTSLANNALDAQPNHEILIADEAQTFAHQIQRLLAEPKLSQQLIEQGRSFISAKYKWNKVTQTLVDLIKN</sequence>
<dbReference type="RefSeq" id="WP_101333629.1">
    <property type="nucleotide sequence ID" value="NZ_PJNI01000002.1"/>
</dbReference>
<dbReference type="GO" id="GO:0016757">
    <property type="term" value="F:glycosyltransferase activity"/>
    <property type="evidence" value="ECO:0007669"/>
    <property type="project" value="TreeGrafter"/>
</dbReference>
<evidence type="ECO:0000313" key="2">
    <source>
        <dbReference type="EMBL" id="PKR81615.1"/>
    </source>
</evidence>
<organism evidence="2 3">
    <name type="scientific">Brumimicrobium salinarum</name>
    <dbReference type="NCBI Taxonomy" id="2058658"/>
    <lineage>
        <taxon>Bacteria</taxon>
        <taxon>Pseudomonadati</taxon>
        <taxon>Bacteroidota</taxon>
        <taxon>Flavobacteriia</taxon>
        <taxon>Flavobacteriales</taxon>
        <taxon>Crocinitomicaceae</taxon>
        <taxon>Brumimicrobium</taxon>
    </lineage>
</organism>
<protein>
    <submittedName>
        <fullName evidence="2">Glycosyltransferase</fullName>
    </submittedName>
</protein>
<gene>
    <name evidence="2" type="ORF">CW751_03570</name>
</gene>
<keyword evidence="3" id="KW-1185">Reference proteome</keyword>
<dbReference type="EMBL" id="PJNI01000002">
    <property type="protein sequence ID" value="PKR81615.1"/>
    <property type="molecule type" value="Genomic_DNA"/>
</dbReference>
<dbReference type="PANTHER" id="PTHR46401">
    <property type="entry name" value="GLYCOSYLTRANSFERASE WBBK-RELATED"/>
    <property type="match status" value="1"/>
</dbReference>
<proteinExistence type="predicted"/>
<evidence type="ECO:0000256" key="1">
    <source>
        <dbReference type="ARBA" id="ARBA00022679"/>
    </source>
</evidence>
<keyword evidence="1 2" id="KW-0808">Transferase</keyword>
<dbReference type="AlphaFoldDB" id="A0A2I0R4W3"/>
<dbReference type="CDD" id="cd03801">
    <property type="entry name" value="GT4_PimA-like"/>
    <property type="match status" value="1"/>
</dbReference>
<evidence type="ECO:0000313" key="3">
    <source>
        <dbReference type="Proteomes" id="UP000236654"/>
    </source>
</evidence>
<name>A0A2I0R4W3_9FLAO</name>
<dbReference type="SUPFAM" id="SSF53756">
    <property type="entry name" value="UDP-Glycosyltransferase/glycogen phosphorylase"/>
    <property type="match status" value="1"/>
</dbReference>
<dbReference type="Gene3D" id="3.40.50.2000">
    <property type="entry name" value="Glycogen Phosphorylase B"/>
    <property type="match status" value="2"/>
</dbReference>
<dbReference type="Pfam" id="PF13692">
    <property type="entry name" value="Glyco_trans_1_4"/>
    <property type="match status" value="1"/>
</dbReference>
<reference evidence="2 3" key="1">
    <citation type="submission" date="2017-12" db="EMBL/GenBank/DDBJ databases">
        <title>The draft genome sequence of Brumimicrobium saltpan LHR20.</title>
        <authorList>
            <person name="Do Z.-J."/>
            <person name="Luo H.-R."/>
        </authorList>
    </citation>
    <scope>NUCLEOTIDE SEQUENCE [LARGE SCALE GENOMIC DNA]</scope>
    <source>
        <strain evidence="2 3">LHR20</strain>
    </source>
</reference>
<dbReference type="PANTHER" id="PTHR46401:SF2">
    <property type="entry name" value="GLYCOSYLTRANSFERASE WBBK-RELATED"/>
    <property type="match status" value="1"/>
</dbReference>
<dbReference type="GO" id="GO:0009103">
    <property type="term" value="P:lipopolysaccharide biosynthetic process"/>
    <property type="evidence" value="ECO:0007669"/>
    <property type="project" value="TreeGrafter"/>
</dbReference>
<dbReference type="Proteomes" id="UP000236654">
    <property type="component" value="Unassembled WGS sequence"/>
</dbReference>
<comment type="caution">
    <text evidence="2">The sequence shown here is derived from an EMBL/GenBank/DDBJ whole genome shotgun (WGS) entry which is preliminary data.</text>
</comment>